<dbReference type="EMBL" id="FWXF01000016">
    <property type="protein sequence ID" value="SMC26404.1"/>
    <property type="molecule type" value="Genomic_DNA"/>
</dbReference>
<protein>
    <submittedName>
        <fullName evidence="1">Four helix bundle protein</fullName>
    </submittedName>
</protein>
<dbReference type="CDD" id="cd16377">
    <property type="entry name" value="23S_rRNA_IVP_like"/>
    <property type="match status" value="1"/>
</dbReference>
<dbReference type="Pfam" id="PF05635">
    <property type="entry name" value="23S_rRNA_IVP"/>
    <property type="match status" value="1"/>
</dbReference>
<accession>A0A1W1XRA0</accession>
<dbReference type="OrthoDB" id="9800370at2"/>
<dbReference type="Gene3D" id="1.20.1440.60">
    <property type="entry name" value="23S rRNA-intervening sequence"/>
    <property type="match status" value="1"/>
</dbReference>
<evidence type="ECO:0000313" key="1">
    <source>
        <dbReference type="EMBL" id="SMC26404.1"/>
    </source>
</evidence>
<dbReference type="PANTHER" id="PTHR38471">
    <property type="entry name" value="FOUR HELIX BUNDLE PROTEIN"/>
    <property type="match status" value="1"/>
</dbReference>
<reference evidence="1 2" key="1">
    <citation type="submission" date="2017-04" db="EMBL/GenBank/DDBJ databases">
        <authorList>
            <person name="Afonso C.L."/>
            <person name="Miller P.J."/>
            <person name="Scott M.A."/>
            <person name="Spackman E."/>
            <person name="Goraichik I."/>
            <person name="Dimitrov K.M."/>
            <person name="Suarez D.L."/>
            <person name="Swayne D.E."/>
        </authorList>
    </citation>
    <scope>NUCLEOTIDE SEQUENCE [LARGE SCALE GENOMIC DNA]</scope>
    <source>
        <strain evidence="1 2">DSM 13146</strain>
    </source>
</reference>
<name>A0A1W1XRA0_9BACT</name>
<dbReference type="AlphaFoldDB" id="A0A1W1XRA0"/>
<dbReference type="STRING" id="1121390.SAMN02746041_02624"/>
<dbReference type="InterPro" id="IPR012657">
    <property type="entry name" value="23S_rRNA-intervening_sequence"/>
</dbReference>
<evidence type="ECO:0000313" key="2">
    <source>
        <dbReference type="Proteomes" id="UP000192783"/>
    </source>
</evidence>
<proteinExistence type="predicted"/>
<dbReference type="SUPFAM" id="SSF158446">
    <property type="entry name" value="IVS-encoded protein-like"/>
    <property type="match status" value="1"/>
</dbReference>
<dbReference type="NCBIfam" id="TIGR02436">
    <property type="entry name" value="four helix bundle protein"/>
    <property type="match status" value="1"/>
</dbReference>
<dbReference type="PANTHER" id="PTHR38471:SF2">
    <property type="entry name" value="FOUR HELIX BUNDLE PROTEIN"/>
    <property type="match status" value="1"/>
</dbReference>
<gene>
    <name evidence="1" type="ORF">SAMN02746041_02624</name>
</gene>
<dbReference type="Proteomes" id="UP000192783">
    <property type="component" value="Unassembled WGS sequence"/>
</dbReference>
<organism evidence="1 2">
    <name type="scientific">Desulfacinum hydrothermale DSM 13146</name>
    <dbReference type="NCBI Taxonomy" id="1121390"/>
    <lineage>
        <taxon>Bacteria</taxon>
        <taxon>Pseudomonadati</taxon>
        <taxon>Thermodesulfobacteriota</taxon>
        <taxon>Syntrophobacteria</taxon>
        <taxon>Syntrophobacterales</taxon>
        <taxon>Syntrophobacteraceae</taxon>
        <taxon>Desulfacinum</taxon>
    </lineage>
</organism>
<keyword evidence="2" id="KW-1185">Reference proteome</keyword>
<sequence length="109" mass="12022">MDLCQEVYTLAALLPETEKYGLASQLRRAAVSIPSNIAEGAARNSTAEFIQFLGMARGSLAELDTQLHLCSRYLGLLEPQAVETALELVERISKMINSLRRTLRGKTRA</sequence>
<dbReference type="InterPro" id="IPR036583">
    <property type="entry name" value="23S_rRNA_IVS_sf"/>
</dbReference>